<sequence length="83" mass="8977">MWLSGSRSSFCGVAPSSRLVGCEGVSQLSCAASLGLILTASCPAISRKERGEDRRDCFGVYLRLYMISACRLVVKHGSYDQGR</sequence>
<comment type="caution">
    <text evidence="1">The sequence shown here is derived from an EMBL/GenBank/DDBJ whole genome shotgun (WGS) entry which is preliminary data.</text>
</comment>
<evidence type="ECO:0000313" key="1">
    <source>
        <dbReference type="EMBL" id="KAK3783205.1"/>
    </source>
</evidence>
<dbReference type="AlphaFoldDB" id="A0AAE1A8Z9"/>
<protein>
    <submittedName>
        <fullName evidence="1">Uncharacterized protein</fullName>
    </submittedName>
</protein>
<evidence type="ECO:0000313" key="2">
    <source>
        <dbReference type="Proteomes" id="UP001283361"/>
    </source>
</evidence>
<keyword evidence="2" id="KW-1185">Reference proteome</keyword>
<name>A0AAE1A8Z9_9GAST</name>
<reference evidence="1" key="1">
    <citation type="journal article" date="2023" name="G3 (Bethesda)">
        <title>A reference genome for the long-term kleptoplast-retaining sea slug Elysia crispata morphotype clarki.</title>
        <authorList>
            <person name="Eastman K.E."/>
            <person name="Pendleton A.L."/>
            <person name="Shaikh M.A."/>
            <person name="Suttiyut T."/>
            <person name="Ogas R."/>
            <person name="Tomko P."/>
            <person name="Gavelis G."/>
            <person name="Widhalm J.R."/>
            <person name="Wisecaver J.H."/>
        </authorList>
    </citation>
    <scope>NUCLEOTIDE SEQUENCE</scope>
    <source>
        <strain evidence="1">ECLA1</strain>
    </source>
</reference>
<proteinExistence type="predicted"/>
<dbReference type="Proteomes" id="UP001283361">
    <property type="component" value="Unassembled WGS sequence"/>
</dbReference>
<organism evidence="1 2">
    <name type="scientific">Elysia crispata</name>
    <name type="common">lettuce slug</name>
    <dbReference type="NCBI Taxonomy" id="231223"/>
    <lineage>
        <taxon>Eukaryota</taxon>
        <taxon>Metazoa</taxon>
        <taxon>Spiralia</taxon>
        <taxon>Lophotrochozoa</taxon>
        <taxon>Mollusca</taxon>
        <taxon>Gastropoda</taxon>
        <taxon>Heterobranchia</taxon>
        <taxon>Euthyneura</taxon>
        <taxon>Panpulmonata</taxon>
        <taxon>Sacoglossa</taxon>
        <taxon>Placobranchoidea</taxon>
        <taxon>Plakobranchidae</taxon>
        <taxon>Elysia</taxon>
    </lineage>
</organism>
<accession>A0AAE1A8Z9</accession>
<dbReference type="EMBL" id="JAWDGP010002436">
    <property type="protein sequence ID" value="KAK3783205.1"/>
    <property type="molecule type" value="Genomic_DNA"/>
</dbReference>
<gene>
    <name evidence="1" type="ORF">RRG08_046997</name>
</gene>